<dbReference type="GO" id="GO:0005829">
    <property type="term" value="C:cytosol"/>
    <property type="evidence" value="ECO:0007669"/>
    <property type="project" value="TreeGrafter"/>
</dbReference>
<dbReference type="InterPro" id="IPR011991">
    <property type="entry name" value="ArsR-like_HTH"/>
</dbReference>
<proteinExistence type="predicted"/>
<dbReference type="Gene3D" id="1.10.10.10">
    <property type="entry name" value="Winged helix-like DNA-binding domain superfamily/Winged helix DNA-binding domain"/>
    <property type="match status" value="2"/>
</dbReference>
<dbReference type="SMART" id="SM00344">
    <property type="entry name" value="HTH_ASNC"/>
    <property type="match status" value="2"/>
</dbReference>
<dbReference type="PROSITE" id="PS50956">
    <property type="entry name" value="HTH_ASNC_2"/>
    <property type="match status" value="1"/>
</dbReference>
<dbReference type="Gene3D" id="3.30.70.920">
    <property type="match status" value="2"/>
</dbReference>
<dbReference type="SUPFAM" id="SSF54909">
    <property type="entry name" value="Dimeric alpha+beta barrel"/>
    <property type="match status" value="2"/>
</dbReference>
<dbReference type="InterPro" id="IPR000485">
    <property type="entry name" value="AsnC-type_HTH_dom"/>
</dbReference>
<sequence>MAAGPYDLDPTDRRIVAALQVNGRASWTEIAALIGTSVTTVARRAQQLIADGLVRVAVAPQPGGGAADLLIVRVHCVPGQQLPTARALAARPEVRFVAVMTGAHDLVAEVLVTPGTSMHSVLTGVQRIPGVRGTVADLLLHTYKSDHEWSRRLLDDAATPATPATPGVHDCPPDHLDKVDERIVRALREDGRASFHAVALGLGVSESTVRRRFEALYGAGCVQVITLVPAAALGFEAELLFWLSVAPSRLDAVARELAALPGVRYVAATLGQESLMCEVILPTHADVLDFTTRTLARIDGVRSWAAGVELLTVKRGFVLTPWAARRFDHTEPAHPAQDVESGPSGGTTDLDDGTTLPRPRSSRGIRRVGRVPARRP</sequence>
<dbReference type="EMBL" id="RBKT01000001">
    <property type="protein sequence ID" value="RKR88642.1"/>
    <property type="molecule type" value="Genomic_DNA"/>
</dbReference>
<evidence type="ECO:0000313" key="6">
    <source>
        <dbReference type="EMBL" id="RKR88642.1"/>
    </source>
</evidence>
<dbReference type="GO" id="GO:0043200">
    <property type="term" value="P:response to amino acid"/>
    <property type="evidence" value="ECO:0007669"/>
    <property type="project" value="TreeGrafter"/>
</dbReference>
<gene>
    <name evidence="6" type="ORF">BDK92_2971</name>
</gene>
<evidence type="ECO:0000256" key="4">
    <source>
        <dbReference type="SAM" id="MobiDB-lite"/>
    </source>
</evidence>
<dbReference type="Pfam" id="PF13404">
    <property type="entry name" value="HTH_AsnC-type"/>
    <property type="match status" value="2"/>
</dbReference>
<dbReference type="RefSeq" id="WP_121157242.1">
    <property type="nucleotide sequence ID" value="NZ_RBKT01000001.1"/>
</dbReference>
<feature type="domain" description="HTH asnC-type" evidence="5">
    <location>
        <begin position="8"/>
        <end position="55"/>
    </location>
</feature>
<dbReference type="InterPro" id="IPR011008">
    <property type="entry name" value="Dimeric_a/b-barrel"/>
</dbReference>
<evidence type="ECO:0000256" key="1">
    <source>
        <dbReference type="ARBA" id="ARBA00023015"/>
    </source>
</evidence>
<dbReference type="AlphaFoldDB" id="A0A495JJZ0"/>
<keyword evidence="2 6" id="KW-0238">DNA-binding</keyword>
<evidence type="ECO:0000313" key="7">
    <source>
        <dbReference type="Proteomes" id="UP000277671"/>
    </source>
</evidence>
<name>A0A495JJZ0_9ACTN</name>
<evidence type="ECO:0000256" key="2">
    <source>
        <dbReference type="ARBA" id="ARBA00023125"/>
    </source>
</evidence>
<evidence type="ECO:0000259" key="5">
    <source>
        <dbReference type="PROSITE" id="PS50956"/>
    </source>
</evidence>
<dbReference type="Proteomes" id="UP000277671">
    <property type="component" value="Unassembled WGS sequence"/>
</dbReference>
<accession>A0A495JJZ0</accession>
<keyword evidence="7" id="KW-1185">Reference proteome</keyword>
<protein>
    <submittedName>
        <fullName evidence="6">DNA-binding Lrp family transcriptional regulator</fullName>
    </submittedName>
</protein>
<dbReference type="SUPFAM" id="SSF46785">
    <property type="entry name" value="Winged helix' DNA-binding domain"/>
    <property type="match status" value="2"/>
</dbReference>
<organism evidence="6 7">
    <name type="scientific">Micromonospora pisi</name>
    <dbReference type="NCBI Taxonomy" id="589240"/>
    <lineage>
        <taxon>Bacteria</taxon>
        <taxon>Bacillati</taxon>
        <taxon>Actinomycetota</taxon>
        <taxon>Actinomycetes</taxon>
        <taxon>Micromonosporales</taxon>
        <taxon>Micromonosporaceae</taxon>
        <taxon>Micromonospora</taxon>
    </lineage>
</organism>
<dbReference type="Pfam" id="PF01037">
    <property type="entry name" value="AsnC_trans_reg"/>
    <property type="match status" value="2"/>
</dbReference>
<dbReference type="PANTHER" id="PTHR30154:SF34">
    <property type="entry name" value="TRANSCRIPTIONAL REGULATOR AZLB"/>
    <property type="match status" value="1"/>
</dbReference>
<dbReference type="PRINTS" id="PR00033">
    <property type="entry name" value="HTHASNC"/>
</dbReference>
<dbReference type="CDD" id="cd00090">
    <property type="entry name" value="HTH_ARSR"/>
    <property type="match status" value="1"/>
</dbReference>
<dbReference type="InterPro" id="IPR019887">
    <property type="entry name" value="Tscrpt_reg_AsnC/Lrp_C"/>
</dbReference>
<dbReference type="OrthoDB" id="3453230at2"/>
<feature type="compositionally biased region" description="Basic residues" evidence="4">
    <location>
        <begin position="360"/>
        <end position="376"/>
    </location>
</feature>
<dbReference type="PANTHER" id="PTHR30154">
    <property type="entry name" value="LEUCINE-RESPONSIVE REGULATORY PROTEIN"/>
    <property type="match status" value="1"/>
</dbReference>
<comment type="caution">
    <text evidence="6">The sequence shown here is derived from an EMBL/GenBank/DDBJ whole genome shotgun (WGS) entry which is preliminary data.</text>
</comment>
<dbReference type="InterPro" id="IPR036390">
    <property type="entry name" value="WH_DNA-bd_sf"/>
</dbReference>
<dbReference type="GO" id="GO:0043565">
    <property type="term" value="F:sequence-specific DNA binding"/>
    <property type="evidence" value="ECO:0007669"/>
    <property type="project" value="InterPro"/>
</dbReference>
<feature type="region of interest" description="Disordered" evidence="4">
    <location>
        <begin position="329"/>
        <end position="376"/>
    </location>
</feature>
<evidence type="ECO:0000256" key="3">
    <source>
        <dbReference type="ARBA" id="ARBA00023163"/>
    </source>
</evidence>
<dbReference type="InterPro" id="IPR036388">
    <property type="entry name" value="WH-like_DNA-bd_sf"/>
</dbReference>
<keyword evidence="3" id="KW-0804">Transcription</keyword>
<reference evidence="6 7" key="1">
    <citation type="submission" date="2018-10" db="EMBL/GenBank/DDBJ databases">
        <title>Sequencing the genomes of 1000 actinobacteria strains.</title>
        <authorList>
            <person name="Klenk H.-P."/>
        </authorList>
    </citation>
    <scope>NUCLEOTIDE SEQUENCE [LARGE SCALE GENOMIC DNA]</scope>
    <source>
        <strain evidence="6 7">DSM 45175</strain>
    </source>
</reference>
<keyword evidence="1" id="KW-0805">Transcription regulation</keyword>
<dbReference type="InterPro" id="IPR019888">
    <property type="entry name" value="Tscrpt_reg_AsnC-like"/>
</dbReference>